<dbReference type="Pfam" id="PF10006">
    <property type="entry name" value="DUF2249"/>
    <property type="match status" value="1"/>
</dbReference>
<gene>
    <name evidence="2" type="ORF">GCM10014715_29290</name>
</gene>
<dbReference type="AlphaFoldDB" id="A0A919DRS5"/>
<sequence>MPPAAEVYIQATDTDPDVRARAVVEEAHRRLLDRLTALTESGEEPTDAFTEGLGRLLTATEQSLYAAASGAAETRLLVRALRAASDTVGGHAAALAAATDSAERVGAARTLAGMLAVHLGMERAVLLPALAALPGVDLSALVGDFTTVLAGGRPEDPAVLDVREIPHGRRHPRIFTRFARLADGESFVLVNNHDPKPLRREFEATHPGRFAWEYVESGPEQWQIRITRMADDA</sequence>
<keyword evidence="3" id="KW-1185">Reference proteome</keyword>
<reference evidence="2" key="1">
    <citation type="journal article" date="2014" name="Int. J. Syst. Evol. Microbiol.">
        <title>Complete genome sequence of Corynebacterium casei LMG S-19264T (=DSM 44701T), isolated from a smear-ripened cheese.</title>
        <authorList>
            <consortium name="US DOE Joint Genome Institute (JGI-PGF)"/>
            <person name="Walter F."/>
            <person name="Albersmeier A."/>
            <person name="Kalinowski J."/>
            <person name="Ruckert C."/>
        </authorList>
    </citation>
    <scope>NUCLEOTIDE SEQUENCE</scope>
    <source>
        <strain evidence="2">JCM 3302</strain>
    </source>
</reference>
<dbReference type="RefSeq" id="WP_189900352.1">
    <property type="nucleotide sequence ID" value="NZ_BNBC01000011.1"/>
</dbReference>
<evidence type="ECO:0000259" key="1">
    <source>
        <dbReference type="Pfam" id="PF10006"/>
    </source>
</evidence>
<reference evidence="2" key="2">
    <citation type="submission" date="2020-09" db="EMBL/GenBank/DDBJ databases">
        <authorList>
            <person name="Sun Q."/>
            <person name="Ohkuma M."/>
        </authorList>
    </citation>
    <scope>NUCLEOTIDE SEQUENCE</scope>
    <source>
        <strain evidence="2">JCM 3302</strain>
    </source>
</reference>
<feature type="domain" description="DUF2249" evidence="1">
    <location>
        <begin position="159"/>
        <end position="228"/>
    </location>
</feature>
<dbReference type="InterPro" id="IPR018720">
    <property type="entry name" value="DUF2249"/>
</dbReference>
<dbReference type="EMBL" id="BNBC01000011">
    <property type="protein sequence ID" value="GHE73127.1"/>
    <property type="molecule type" value="Genomic_DNA"/>
</dbReference>
<protein>
    <recommendedName>
        <fullName evidence="1">DUF2249 domain-containing protein</fullName>
    </recommendedName>
</protein>
<evidence type="ECO:0000313" key="3">
    <source>
        <dbReference type="Proteomes" id="UP000641386"/>
    </source>
</evidence>
<evidence type="ECO:0000313" key="2">
    <source>
        <dbReference type="EMBL" id="GHE73127.1"/>
    </source>
</evidence>
<name>A0A919DRS5_9ACTN</name>
<accession>A0A919DRS5</accession>
<dbReference type="Proteomes" id="UP000641386">
    <property type="component" value="Unassembled WGS sequence"/>
</dbReference>
<comment type="caution">
    <text evidence="2">The sequence shown here is derived from an EMBL/GenBank/DDBJ whole genome shotgun (WGS) entry which is preliminary data.</text>
</comment>
<organism evidence="2 3">
    <name type="scientific">Streptomyces spiralis</name>
    <dbReference type="NCBI Taxonomy" id="66376"/>
    <lineage>
        <taxon>Bacteria</taxon>
        <taxon>Bacillati</taxon>
        <taxon>Actinomycetota</taxon>
        <taxon>Actinomycetes</taxon>
        <taxon>Kitasatosporales</taxon>
        <taxon>Streptomycetaceae</taxon>
        <taxon>Streptomyces</taxon>
    </lineage>
</organism>
<proteinExistence type="predicted"/>